<proteinExistence type="predicted"/>
<dbReference type="PANTHER" id="PTHR30514">
    <property type="entry name" value="GLUCOKINASE"/>
    <property type="match status" value="1"/>
</dbReference>
<dbReference type="InterPro" id="IPR009057">
    <property type="entry name" value="Homeodomain-like_sf"/>
</dbReference>
<keyword evidence="1" id="KW-0805">Transcription regulation</keyword>
<dbReference type="InterPro" id="IPR035472">
    <property type="entry name" value="RpiR-like_SIS"/>
</dbReference>
<dbReference type="PROSITE" id="PS51464">
    <property type="entry name" value="SIS"/>
    <property type="match status" value="1"/>
</dbReference>
<reference evidence="6 7" key="1">
    <citation type="submission" date="2016-10" db="EMBL/GenBank/DDBJ databases">
        <authorList>
            <person name="Varghese N."/>
            <person name="Submissions S."/>
        </authorList>
    </citation>
    <scope>NUCLEOTIDE SEQUENCE [LARGE SCALE GENOMIC DNA]</scope>
    <source>
        <strain evidence="6 7">FF3</strain>
    </source>
</reference>
<dbReference type="SUPFAM" id="SSF53697">
    <property type="entry name" value="SIS domain"/>
    <property type="match status" value="1"/>
</dbReference>
<dbReference type="EMBL" id="FNYY01000015">
    <property type="protein sequence ID" value="SEJ96288.1"/>
    <property type="molecule type" value="Genomic_DNA"/>
</dbReference>
<comment type="caution">
    <text evidence="6">The sequence shown here is derived from an EMBL/GenBank/DDBJ whole genome shotgun (WGS) entry which is preliminary data.</text>
</comment>
<dbReference type="Pfam" id="PF01418">
    <property type="entry name" value="HTH_6"/>
    <property type="match status" value="1"/>
</dbReference>
<evidence type="ECO:0000256" key="2">
    <source>
        <dbReference type="ARBA" id="ARBA00023125"/>
    </source>
</evidence>
<dbReference type="InterPro" id="IPR036388">
    <property type="entry name" value="WH-like_DNA-bd_sf"/>
</dbReference>
<keyword evidence="2" id="KW-0238">DNA-binding</keyword>
<dbReference type="GO" id="GO:0003677">
    <property type="term" value="F:DNA binding"/>
    <property type="evidence" value="ECO:0007669"/>
    <property type="project" value="UniProtKB-KW"/>
</dbReference>
<dbReference type="InterPro" id="IPR000281">
    <property type="entry name" value="HTH_RpiR"/>
</dbReference>
<dbReference type="GO" id="GO:0097367">
    <property type="term" value="F:carbohydrate derivative binding"/>
    <property type="evidence" value="ECO:0007669"/>
    <property type="project" value="InterPro"/>
</dbReference>
<evidence type="ECO:0000313" key="7">
    <source>
        <dbReference type="Proteomes" id="UP000182932"/>
    </source>
</evidence>
<dbReference type="Gene3D" id="1.10.10.10">
    <property type="entry name" value="Winged helix-like DNA-binding domain superfamily/Winged helix DNA-binding domain"/>
    <property type="match status" value="1"/>
</dbReference>
<dbReference type="AlphaFoldDB" id="A0A975WCY4"/>
<accession>A0A975WCY4</accession>
<dbReference type="PROSITE" id="PS51071">
    <property type="entry name" value="HTH_RPIR"/>
    <property type="match status" value="1"/>
</dbReference>
<dbReference type="CDD" id="cd05013">
    <property type="entry name" value="SIS_RpiR"/>
    <property type="match status" value="1"/>
</dbReference>
<evidence type="ECO:0000256" key="1">
    <source>
        <dbReference type="ARBA" id="ARBA00023015"/>
    </source>
</evidence>
<dbReference type="GO" id="GO:1901135">
    <property type="term" value="P:carbohydrate derivative metabolic process"/>
    <property type="evidence" value="ECO:0007669"/>
    <property type="project" value="InterPro"/>
</dbReference>
<evidence type="ECO:0000259" key="5">
    <source>
        <dbReference type="PROSITE" id="PS51464"/>
    </source>
</evidence>
<feature type="domain" description="HTH rpiR-type" evidence="4">
    <location>
        <begin position="10"/>
        <end position="86"/>
    </location>
</feature>
<evidence type="ECO:0000256" key="3">
    <source>
        <dbReference type="ARBA" id="ARBA00023163"/>
    </source>
</evidence>
<evidence type="ECO:0000313" key="6">
    <source>
        <dbReference type="EMBL" id="SEJ96288.1"/>
    </source>
</evidence>
<dbReference type="RefSeq" id="WP_074837847.1">
    <property type="nucleotide sequence ID" value="NZ_CATLQZ010000018.1"/>
</dbReference>
<dbReference type="InterPro" id="IPR046348">
    <property type="entry name" value="SIS_dom_sf"/>
</dbReference>
<protein>
    <submittedName>
        <fullName evidence="6">Transcriptional regulator, RpiR family</fullName>
    </submittedName>
</protein>
<keyword evidence="7" id="KW-1185">Reference proteome</keyword>
<sequence>MDHAANGLDDNLLETVLRQKDELRKSDRRVAEVVLAAPGEVVSMTLAQLAKAAGVSEPTVIRFCAAIGCEGFRDLRVKLARSMAFARTTSHTAITSEDDLGAVMTKIFDYNLSNLNWAQSKLDQEAVRAAVDLLAGARRIEFFGFGASGIVARDAQQKFPLFGTPCGAPADAHQMYMTAEMLGDGDVAVGVSNTGHTREIVTALQVAQENGAGTIGITGQPSPMLDHCDVALVVETLENTDLFTPTVSRLSHLVVIDILSTAVSLRRDEAHHQRITQMKARLAQRRGSP</sequence>
<dbReference type="PANTHER" id="PTHR30514:SF1">
    <property type="entry name" value="HTH-TYPE TRANSCRIPTIONAL REGULATOR HEXR-RELATED"/>
    <property type="match status" value="1"/>
</dbReference>
<dbReference type="Pfam" id="PF01380">
    <property type="entry name" value="SIS"/>
    <property type="match status" value="1"/>
</dbReference>
<name>A0A975WCY4_9RHOB</name>
<evidence type="ECO:0000259" key="4">
    <source>
        <dbReference type="PROSITE" id="PS51071"/>
    </source>
</evidence>
<organism evidence="6 7">
    <name type="scientific">Marinovum algicola</name>
    <dbReference type="NCBI Taxonomy" id="42444"/>
    <lineage>
        <taxon>Bacteria</taxon>
        <taxon>Pseudomonadati</taxon>
        <taxon>Pseudomonadota</taxon>
        <taxon>Alphaproteobacteria</taxon>
        <taxon>Rhodobacterales</taxon>
        <taxon>Roseobacteraceae</taxon>
        <taxon>Marinovum</taxon>
    </lineage>
</organism>
<dbReference type="Proteomes" id="UP000182932">
    <property type="component" value="Unassembled WGS sequence"/>
</dbReference>
<keyword evidence="3" id="KW-0804">Transcription</keyword>
<dbReference type="GeneID" id="80819884"/>
<dbReference type="SUPFAM" id="SSF46689">
    <property type="entry name" value="Homeodomain-like"/>
    <property type="match status" value="1"/>
</dbReference>
<gene>
    <name evidence="6" type="ORF">SAMN04487940_11586</name>
</gene>
<dbReference type="InterPro" id="IPR001347">
    <property type="entry name" value="SIS_dom"/>
</dbReference>
<feature type="domain" description="SIS" evidence="5">
    <location>
        <begin position="130"/>
        <end position="269"/>
    </location>
</feature>
<dbReference type="Gene3D" id="3.40.50.10490">
    <property type="entry name" value="Glucose-6-phosphate isomerase like protein, domain 1"/>
    <property type="match status" value="1"/>
</dbReference>
<dbReference type="InterPro" id="IPR047640">
    <property type="entry name" value="RpiR-like"/>
</dbReference>
<dbReference type="GO" id="GO:0003700">
    <property type="term" value="F:DNA-binding transcription factor activity"/>
    <property type="evidence" value="ECO:0007669"/>
    <property type="project" value="InterPro"/>
</dbReference>